<evidence type="ECO:0000256" key="1">
    <source>
        <dbReference type="ARBA" id="ARBA00023015"/>
    </source>
</evidence>
<keyword evidence="1" id="KW-0805">Transcription regulation</keyword>
<dbReference type="EMBL" id="FZOD01000063">
    <property type="protein sequence ID" value="SNT56132.1"/>
    <property type="molecule type" value="Genomic_DNA"/>
</dbReference>
<dbReference type="GO" id="GO:0000976">
    <property type="term" value="F:transcription cis-regulatory region binding"/>
    <property type="evidence" value="ECO:0007669"/>
    <property type="project" value="TreeGrafter"/>
</dbReference>
<evidence type="ECO:0000313" key="6">
    <source>
        <dbReference type="EMBL" id="SNT56132.1"/>
    </source>
</evidence>
<organism evidence="6 7">
    <name type="scientific">Streptosporangium subroseum</name>
    <dbReference type="NCBI Taxonomy" id="106412"/>
    <lineage>
        <taxon>Bacteria</taxon>
        <taxon>Bacillati</taxon>
        <taxon>Actinomycetota</taxon>
        <taxon>Actinomycetes</taxon>
        <taxon>Streptosporangiales</taxon>
        <taxon>Streptosporangiaceae</taxon>
        <taxon>Streptosporangium</taxon>
    </lineage>
</organism>
<feature type="domain" description="HTH tetR-type" evidence="5">
    <location>
        <begin position="17"/>
        <end position="77"/>
    </location>
</feature>
<sequence>MTNAPASQGGLREVTRRAVQAEIAGRAMELFLEQGFDETTVDQVAAAVGMSGRSVFRYFATKEDMVLGDMLQIGHALAAALQARPAEESPWEALRRALDEPLAALKSDGGKALARATMLATTPALRAAAQQKHTQWEELLLPYVVQRMTGPAATRELRAHAIVSAALSCLDVAVEIWTKSGGTKALDTLLDTAIQAVRS</sequence>
<dbReference type="Proteomes" id="UP000198282">
    <property type="component" value="Unassembled WGS sequence"/>
</dbReference>
<evidence type="ECO:0000313" key="7">
    <source>
        <dbReference type="Proteomes" id="UP000198282"/>
    </source>
</evidence>
<reference evidence="6 7" key="1">
    <citation type="submission" date="2017-06" db="EMBL/GenBank/DDBJ databases">
        <authorList>
            <person name="Kim H.J."/>
            <person name="Triplett B.A."/>
        </authorList>
    </citation>
    <scope>NUCLEOTIDE SEQUENCE [LARGE SCALE GENOMIC DNA]</scope>
    <source>
        <strain evidence="6 7">CGMCC 4.2132</strain>
    </source>
</reference>
<dbReference type="InterPro" id="IPR050109">
    <property type="entry name" value="HTH-type_TetR-like_transc_reg"/>
</dbReference>
<keyword evidence="3" id="KW-0804">Transcription</keyword>
<dbReference type="Pfam" id="PF00440">
    <property type="entry name" value="TetR_N"/>
    <property type="match status" value="1"/>
</dbReference>
<dbReference type="SUPFAM" id="SSF46689">
    <property type="entry name" value="Homeodomain-like"/>
    <property type="match status" value="1"/>
</dbReference>
<dbReference type="PANTHER" id="PTHR30055">
    <property type="entry name" value="HTH-TYPE TRANSCRIPTIONAL REGULATOR RUTR"/>
    <property type="match status" value="1"/>
</dbReference>
<feature type="DNA-binding region" description="H-T-H motif" evidence="4">
    <location>
        <begin position="40"/>
        <end position="59"/>
    </location>
</feature>
<evidence type="ECO:0000256" key="2">
    <source>
        <dbReference type="ARBA" id="ARBA00023125"/>
    </source>
</evidence>
<gene>
    <name evidence="6" type="ORF">SAMN05216276_106325</name>
</gene>
<dbReference type="Gene3D" id="1.10.357.10">
    <property type="entry name" value="Tetracycline Repressor, domain 2"/>
    <property type="match status" value="1"/>
</dbReference>
<name>A0A239NND5_9ACTN</name>
<dbReference type="PANTHER" id="PTHR30055:SF238">
    <property type="entry name" value="MYCOFACTOCIN BIOSYNTHESIS TRANSCRIPTIONAL REGULATOR MFTR-RELATED"/>
    <property type="match status" value="1"/>
</dbReference>
<evidence type="ECO:0000256" key="4">
    <source>
        <dbReference type="PROSITE-ProRule" id="PRU00335"/>
    </source>
</evidence>
<dbReference type="GO" id="GO:0003700">
    <property type="term" value="F:DNA-binding transcription factor activity"/>
    <property type="evidence" value="ECO:0007669"/>
    <property type="project" value="TreeGrafter"/>
</dbReference>
<dbReference type="PROSITE" id="PS50977">
    <property type="entry name" value="HTH_TETR_2"/>
    <property type="match status" value="1"/>
</dbReference>
<keyword evidence="7" id="KW-1185">Reference proteome</keyword>
<dbReference type="OrthoDB" id="8688418at2"/>
<dbReference type="InterPro" id="IPR009057">
    <property type="entry name" value="Homeodomain-like_sf"/>
</dbReference>
<dbReference type="PRINTS" id="PR00455">
    <property type="entry name" value="HTHTETR"/>
</dbReference>
<keyword evidence="2 4" id="KW-0238">DNA-binding</keyword>
<proteinExistence type="predicted"/>
<dbReference type="RefSeq" id="WP_089212290.1">
    <property type="nucleotide sequence ID" value="NZ_FZOD01000063.1"/>
</dbReference>
<dbReference type="InterPro" id="IPR041347">
    <property type="entry name" value="MftR_C"/>
</dbReference>
<accession>A0A239NND5</accession>
<protein>
    <submittedName>
        <fullName evidence="6">Transcriptional regulator, TetR family</fullName>
    </submittedName>
</protein>
<dbReference type="Pfam" id="PF17754">
    <property type="entry name" value="TetR_C_14"/>
    <property type="match status" value="1"/>
</dbReference>
<evidence type="ECO:0000259" key="5">
    <source>
        <dbReference type="PROSITE" id="PS50977"/>
    </source>
</evidence>
<dbReference type="Gene3D" id="1.10.10.60">
    <property type="entry name" value="Homeodomain-like"/>
    <property type="match status" value="1"/>
</dbReference>
<dbReference type="InterPro" id="IPR001647">
    <property type="entry name" value="HTH_TetR"/>
</dbReference>
<dbReference type="AlphaFoldDB" id="A0A239NND5"/>
<evidence type="ECO:0000256" key="3">
    <source>
        <dbReference type="ARBA" id="ARBA00023163"/>
    </source>
</evidence>